<evidence type="ECO:0000313" key="8">
    <source>
        <dbReference type="RefSeq" id="XP_022133551.1"/>
    </source>
</evidence>
<evidence type="ECO:0000313" key="9">
    <source>
        <dbReference type="RefSeq" id="XP_022133559.1"/>
    </source>
</evidence>
<dbReference type="Proteomes" id="UP000504603">
    <property type="component" value="Unplaced"/>
</dbReference>
<sequence>MNVKLDSSFFGTPFHSSLHCMNNGKFVYLRRGQLSKRDSKKYIHAKHNDWNARVDRFSRFCGQQLKSLSIKLGPRHEYLMKCANEPLSQTKALSSFLRPLWNEGLFFIRCSAFVAVISGVCLLVWYGQAKAKGFAEAKLLPSVCKAVSECIQRDIDFGKVRSISPLSITLESCSVGPDDEEFSNGEVPSMKLRVLPFTSLRRGRVIIDVVLSHPSVLVVQKRDYTWLGIPFPSKGTLQRHSSSEEGIDNRTKIRRIAREDAAARWSKDRDDAAREAAEMGFVVSDRSSGLYDSSAPKEDVGPTVDIENSKTFFCTDGNVHSREHHCMDTDVDYKIKHASSEKYFNVKSPDVRLKFLSRVMKAPKKDQSKRKASGDDVYVNSFTAKKRILSRSTLAAQEYFKGTSQGKFGEPSPLYRSLNNVNLDPYLVESVHETNVDSSIMNTDVKYGKESLDSILHSCNEEEDIGISNLIDDQIATITGLGSKERSFSVTSSSNESNVKNDDVDVGSDHIPNGISDQMCHTSQTPTSTIDEHQNGTPGQIPILTLSPKSALSYFAKDVGKQLLYHLSMHSQKLKFGLVQYAKSIVDGGDVEKNEGTEMMLPVTIDAVHFRGGTVMLLAYGDREPREMENVDGHVKFQNHYGNVHVHLSGNCKTWRSDIVSEDGGWLSADVFVDIIEQKWHSNLKITNLFVPLFERILDIPITWTKGRATGEVHMCMSRGDTFPNFQGQLDVTGLAFKIFDAPSSFTEMVASLCFRGQRIFVQNASGWFGSAPLEASGDFGIHPEEGEFHLMCQVPRVEVNALMKTFKMRPFLFPLAGSVTAVFNCQGPLDSPIFVGSGMVSRKMNQSISDLPASCASEAIVKSKEAGAIAAVDRIPFSYVSANFTFNIDNCVADLYGIRANIVDGGEIRGAGNAWICPEGELDDTAMDLNFSGNLSFDKILHRYMPGDLDVMPLKLGLLNGETKVSGSLFRPRFNINWTAPLAEGSFRDARGDINISHDCIIVNSSSVAFELYSKMQTSYSDENMLDEEVFAKRTPSCTIDGVELDLHMRGFEFLSLVSYIFESQRPMHLKATGRIKFVGKVLRPSSRSSSQDFCIEKSKQQLQRIDEAKSSLAGEVSISGLKLNQLILAPKLAGLLSMTRESIKLDATGRPDESLSVEIVGSLKPSSDNSRKSKFFSFSLQRGQLRANVCYQPFRSAHLELRHLPLDDLELASLRGAIQRAELELNLQKRRGHGVLSVLGPKFSGVLGEALDISARWSGDVITIEKTVLEQSNSRYELQGEYVLPGSRDRNVASNGSSGFLKKAMASHLSSVISSMGRWRMRLEVPSAEVAEMLPLARLLSRSTDPSVHSRSRDLFIQSLQAVGLYTESVQDLIEVIRRQFILSDEIVLEDLSLPGLSELRGRWHGSLDASGGGNGDTMAEFDFHGEDWEWGTYKTQRVLAVGAYSNDDGLRLEKIFIQKDNATIHADGTLFGPKTNLHFAVLNFPVSLLPTVVQVVESSAKDLVHSLRKLVAPIRGILHMEGDLRGNLAKPECDVQVRLLDGAIGGIDLGRAEVVASLTSSSRFLFNAKFEPIIQNGHVHVQGSIPVMFVQNSMVEVEELETDTSRTTLIHAWGKEKVRDKFNDRKNSRERNEEGWNTQLTEGLKGLNWNLLDVGEVRVDADIKDGGMLLLTALSPHVNWLHGNADILLQVRGTIEEPVLDGSASFHRASISSPVLPKPLINFGGTVYIRSNRLCINSLESRVSRRGKLIVKGNLPLRSSEASLGDKIDLKCEVLEVRAKNIFSGQVDSQMQITGSILQPNISGNIQLSRGEAYLPHDKGSGAASFNRVVPNQFSLPAGSSNQVIASPFFSSESTALKTRFLAPRDKSANIEKESRNVNIKPSVDVRLSDLRVVLGPELRILYPLILNFAVSGELELNGHAHAKRIEPKGTLTFDNGDVNLLATQVRLNREHLNIATFEPENGLDPMLDLALVGSEWQIRIQSRASKWQDKLVVTSTRSVEQDALSPTEAARAFENQLAESILEGDGQLALKKLATATLEKLMPRIEGKGEFGQARWRLVYAPQIPSLLSVDSTNDPLKLLTGNISFGTVVEVQLGKRIQASIVRQMKDSEMAMQWTFMYKLTSRLRMVFQSAPAQRMLVLVEYSASSLD</sequence>
<dbReference type="KEGG" id="mcha:111006106"/>
<name>A0A6J1BWB5_MOMCH</name>
<dbReference type="GO" id="GO:0005886">
    <property type="term" value="C:plasma membrane"/>
    <property type="evidence" value="ECO:0007669"/>
    <property type="project" value="InterPro"/>
</dbReference>
<accession>A0A6J1BWB5</accession>
<reference evidence="8 9" key="1">
    <citation type="submission" date="2025-04" db="UniProtKB">
        <authorList>
            <consortium name="RefSeq"/>
        </authorList>
    </citation>
    <scope>IDENTIFICATION</scope>
    <source>
        <strain evidence="8 9">OHB3-1</strain>
    </source>
</reference>
<evidence type="ECO:0000313" key="7">
    <source>
        <dbReference type="Proteomes" id="UP000504603"/>
    </source>
</evidence>
<evidence type="ECO:0000256" key="1">
    <source>
        <dbReference type="ARBA" id="ARBA00004167"/>
    </source>
</evidence>
<feature type="domain" description="Translocation and assembly module TamB C-terminal" evidence="6">
    <location>
        <begin position="1742"/>
        <end position="1979"/>
    </location>
</feature>
<evidence type="ECO:0000256" key="2">
    <source>
        <dbReference type="ARBA" id="ARBA00022692"/>
    </source>
</evidence>
<dbReference type="Pfam" id="PF04357">
    <property type="entry name" value="TamB"/>
    <property type="match status" value="1"/>
</dbReference>
<dbReference type="GO" id="GO:0009306">
    <property type="term" value="P:protein secretion"/>
    <property type="evidence" value="ECO:0007669"/>
    <property type="project" value="InterPro"/>
</dbReference>
<feature type="transmembrane region" description="Helical" evidence="5">
    <location>
        <begin position="106"/>
        <end position="126"/>
    </location>
</feature>
<evidence type="ECO:0000256" key="4">
    <source>
        <dbReference type="ARBA" id="ARBA00023136"/>
    </source>
</evidence>
<evidence type="ECO:0000259" key="6">
    <source>
        <dbReference type="Pfam" id="PF04357"/>
    </source>
</evidence>
<protein>
    <submittedName>
        <fullName evidence="8 9">Uncharacterized protein LOC111006106</fullName>
    </submittedName>
</protein>
<gene>
    <name evidence="8 9" type="primary">LOC111006106</name>
</gene>
<keyword evidence="4 5" id="KW-0472">Membrane</keyword>
<proteinExistence type="predicted"/>
<keyword evidence="2 5" id="KW-0812">Transmembrane</keyword>
<dbReference type="GeneID" id="111006106"/>
<dbReference type="RefSeq" id="XP_022133551.1">
    <property type="nucleotide sequence ID" value="XM_022277859.1"/>
</dbReference>
<evidence type="ECO:0000256" key="3">
    <source>
        <dbReference type="ARBA" id="ARBA00022989"/>
    </source>
</evidence>
<keyword evidence="3 5" id="KW-1133">Transmembrane helix</keyword>
<comment type="subcellular location">
    <subcellularLocation>
        <location evidence="1">Membrane</location>
        <topology evidence="1">Single-pass membrane protein</topology>
    </subcellularLocation>
</comment>
<dbReference type="InterPro" id="IPR053022">
    <property type="entry name" value="Chloroplast_translocon_comp"/>
</dbReference>
<dbReference type="RefSeq" id="XP_022133559.1">
    <property type="nucleotide sequence ID" value="XM_022277867.1"/>
</dbReference>
<dbReference type="InterPro" id="IPR007452">
    <property type="entry name" value="TamB_C"/>
</dbReference>
<dbReference type="PANTHER" id="PTHR34457">
    <property type="entry name" value="EMBRYO DEFECTIVE 2410"/>
    <property type="match status" value="1"/>
</dbReference>
<organism evidence="7 9">
    <name type="scientific">Momordica charantia</name>
    <name type="common">Bitter gourd</name>
    <name type="synonym">Balsam pear</name>
    <dbReference type="NCBI Taxonomy" id="3673"/>
    <lineage>
        <taxon>Eukaryota</taxon>
        <taxon>Viridiplantae</taxon>
        <taxon>Streptophyta</taxon>
        <taxon>Embryophyta</taxon>
        <taxon>Tracheophyta</taxon>
        <taxon>Spermatophyta</taxon>
        <taxon>Magnoliopsida</taxon>
        <taxon>eudicotyledons</taxon>
        <taxon>Gunneridae</taxon>
        <taxon>Pentapetalae</taxon>
        <taxon>rosids</taxon>
        <taxon>fabids</taxon>
        <taxon>Cucurbitales</taxon>
        <taxon>Cucurbitaceae</taxon>
        <taxon>Momordiceae</taxon>
        <taxon>Momordica</taxon>
    </lineage>
</organism>
<evidence type="ECO:0000256" key="5">
    <source>
        <dbReference type="SAM" id="Phobius"/>
    </source>
</evidence>
<keyword evidence="7" id="KW-1185">Reference proteome</keyword>
<dbReference type="OrthoDB" id="1386367at2759"/>
<dbReference type="PANTHER" id="PTHR34457:SF3">
    <property type="entry name" value="PROTEIN TIC236, CHLOROPLASTIC"/>
    <property type="match status" value="1"/>
</dbReference>